<dbReference type="AlphaFoldDB" id="A0A1N6M9E5"/>
<dbReference type="Proteomes" id="UP000184774">
    <property type="component" value="Unassembled WGS sequence"/>
</dbReference>
<organism evidence="2 3">
    <name type="scientific">Vibrio spartinae</name>
    <dbReference type="NCBI Taxonomy" id="1918945"/>
    <lineage>
        <taxon>Bacteria</taxon>
        <taxon>Pseudomonadati</taxon>
        <taxon>Pseudomonadota</taxon>
        <taxon>Gammaproteobacteria</taxon>
        <taxon>Vibrionales</taxon>
        <taxon>Vibrionaceae</taxon>
        <taxon>Vibrio</taxon>
    </lineage>
</organism>
<feature type="transmembrane region" description="Helical" evidence="1">
    <location>
        <begin position="12"/>
        <end position="32"/>
    </location>
</feature>
<accession>A0A1N6M9E5</accession>
<keyword evidence="1" id="KW-0472">Membrane</keyword>
<dbReference type="EMBL" id="FSSB01000025">
    <property type="protein sequence ID" value="SIO96075.1"/>
    <property type="molecule type" value="Genomic_DNA"/>
</dbReference>
<evidence type="ECO:0000313" key="3">
    <source>
        <dbReference type="Proteomes" id="UP000184774"/>
    </source>
</evidence>
<protein>
    <submittedName>
        <fullName evidence="2">Uncharacterized protein</fullName>
    </submittedName>
</protein>
<evidence type="ECO:0000256" key="1">
    <source>
        <dbReference type="SAM" id="Phobius"/>
    </source>
</evidence>
<evidence type="ECO:0000313" key="2">
    <source>
        <dbReference type="EMBL" id="SIO96075.1"/>
    </source>
</evidence>
<dbReference type="OrthoDB" id="5905324at2"/>
<reference evidence="2 3" key="1">
    <citation type="submission" date="2016-12" db="EMBL/GenBank/DDBJ databases">
        <authorList>
            <person name="Song W.-J."/>
            <person name="Kurnit D.M."/>
        </authorList>
    </citation>
    <scope>NUCLEOTIDE SEQUENCE [LARGE SCALE GENOMIC DNA]</scope>
    <source>
        <strain evidence="2 3">CECT 9026</strain>
    </source>
</reference>
<keyword evidence="1" id="KW-1133">Transmembrane helix</keyword>
<sequence length="113" mass="12925">MLFVIKYIKYGIYALVAALVIGVFVKITTVAAENDSLRAKLTLSGVQLSMQTNVIAQLSQQREEMNVLLLNRQTRMSQNEEKLRHEIKNLQQKMRGNTCVIPADVTKRLRQSY</sequence>
<proteinExistence type="predicted"/>
<keyword evidence="1" id="KW-0812">Transmembrane</keyword>
<gene>
    <name evidence="2" type="ORF">VSP9026_03833</name>
</gene>
<name>A0A1N6M9E5_9VIBR</name>
<dbReference type="RefSeq" id="WP_074374543.1">
    <property type="nucleotide sequence ID" value="NZ_AP024907.1"/>
</dbReference>